<dbReference type="EMBL" id="KB320835">
    <property type="protein sequence ID" value="ELW62195.1"/>
    <property type="molecule type" value="Genomic_DNA"/>
</dbReference>
<dbReference type="GO" id="GO:0005819">
    <property type="term" value="C:spindle"/>
    <property type="evidence" value="ECO:0007669"/>
    <property type="project" value="InterPro"/>
</dbReference>
<feature type="region of interest" description="Disordered" evidence="1">
    <location>
        <begin position="182"/>
        <end position="217"/>
    </location>
</feature>
<protein>
    <submittedName>
        <fullName evidence="3">Targeting protein for Xklp2</fullName>
    </submittedName>
</protein>
<name>L9KH08_TUPCH</name>
<organism evidence="3 4">
    <name type="scientific">Tupaia chinensis</name>
    <name type="common">Chinese tree shrew</name>
    <name type="synonym">Tupaia belangeri chinensis</name>
    <dbReference type="NCBI Taxonomy" id="246437"/>
    <lineage>
        <taxon>Eukaryota</taxon>
        <taxon>Metazoa</taxon>
        <taxon>Chordata</taxon>
        <taxon>Craniata</taxon>
        <taxon>Vertebrata</taxon>
        <taxon>Euteleostomi</taxon>
        <taxon>Mammalia</taxon>
        <taxon>Eutheria</taxon>
        <taxon>Euarchontoglires</taxon>
        <taxon>Scandentia</taxon>
        <taxon>Tupaiidae</taxon>
        <taxon>Tupaia</taxon>
    </lineage>
</organism>
<dbReference type="InterPro" id="IPR009675">
    <property type="entry name" value="TPX2_fam"/>
</dbReference>
<reference evidence="4" key="2">
    <citation type="journal article" date="2013" name="Nat. Commun.">
        <title>Genome of the Chinese tree shrew.</title>
        <authorList>
            <person name="Fan Y."/>
            <person name="Huang Z.Y."/>
            <person name="Cao C.C."/>
            <person name="Chen C.S."/>
            <person name="Chen Y.X."/>
            <person name="Fan D.D."/>
            <person name="He J."/>
            <person name="Hou H.L."/>
            <person name="Hu L."/>
            <person name="Hu X.T."/>
            <person name="Jiang X.T."/>
            <person name="Lai R."/>
            <person name="Lang Y.S."/>
            <person name="Liang B."/>
            <person name="Liao S.G."/>
            <person name="Mu D."/>
            <person name="Ma Y.Y."/>
            <person name="Niu Y.Y."/>
            <person name="Sun X.Q."/>
            <person name="Xia J.Q."/>
            <person name="Xiao J."/>
            <person name="Xiong Z.Q."/>
            <person name="Xu L."/>
            <person name="Yang L."/>
            <person name="Zhang Y."/>
            <person name="Zhao W."/>
            <person name="Zhao X.D."/>
            <person name="Zheng Y.T."/>
            <person name="Zhou J.M."/>
            <person name="Zhu Y.B."/>
            <person name="Zhang G.J."/>
            <person name="Wang J."/>
            <person name="Yao Y.G."/>
        </authorList>
    </citation>
    <scope>NUCLEOTIDE SEQUENCE [LARGE SCALE GENOMIC DNA]</scope>
</reference>
<gene>
    <name evidence="3" type="ORF">TREES_T100013333</name>
</gene>
<sequence length="217" mass="24727">MSQVKTSYSYDAPMDCINFTSLDDEKDTQNINSWFEEKANLEKQNPNGHQRREEEPVVIRAVPVPHFKVSYKPQIPEITTVEICPSPLILETTSNQLQKDKKIKELQKGKVPKSKALRLPHFATINLPEKKVKNVTQMEPFFKTDKRGVLKAQTWKHQLEEDRKQQKAAACIKACPNTVTSQEPFVPKKEGKKSVAEGISGSLVQEPFQATEKRAKK</sequence>
<dbReference type="Pfam" id="PF09041">
    <property type="entry name" value="Aurora-A_bind"/>
    <property type="match status" value="1"/>
</dbReference>
<dbReference type="Proteomes" id="UP000011518">
    <property type="component" value="Unassembled WGS sequence"/>
</dbReference>
<keyword evidence="4" id="KW-1185">Reference proteome</keyword>
<proteinExistence type="predicted"/>
<evidence type="ECO:0000313" key="3">
    <source>
        <dbReference type="EMBL" id="ELW62195.1"/>
    </source>
</evidence>
<accession>L9KH08</accession>
<reference evidence="4" key="1">
    <citation type="submission" date="2012-07" db="EMBL/GenBank/DDBJ databases">
        <title>Genome of the Chinese tree shrew, a rising model animal genetically related to primates.</title>
        <authorList>
            <person name="Zhang G."/>
            <person name="Fan Y."/>
            <person name="Yao Y."/>
            <person name="Huang Z."/>
        </authorList>
    </citation>
    <scope>NUCLEOTIDE SEQUENCE [LARGE SCALE GENOMIC DNA]</scope>
</reference>
<evidence type="ECO:0000313" key="4">
    <source>
        <dbReference type="Proteomes" id="UP000011518"/>
    </source>
</evidence>
<dbReference type="InParanoid" id="L9KH08"/>
<evidence type="ECO:0000256" key="1">
    <source>
        <dbReference type="SAM" id="MobiDB-lite"/>
    </source>
</evidence>
<dbReference type="InterPro" id="IPR015128">
    <property type="entry name" value="Aurora-A-bd"/>
</dbReference>
<evidence type="ECO:0000259" key="2">
    <source>
        <dbReference type="Pfam" id="PF09041"/>
    </source>
</evidence>
<dbReference type="STRING" id="246437.L9KH08"/>
<feature type="compositionally biased region" description="Basic and acidic residues" evidence="1">
    <location>
        <begin position="186"/>
        <end position="195"/>
    </location>
</feature>
<dbReference type="GO" id="GO:0060236">
    <property type="term" value="P:regulation of mitotic spindle organization"/>
    <property type="evidence" value="ECO:0007669"/>
    <property type="project" value="InterPro"/>
</dbReference>
<dbReference type="AlphaFoldDB" id="L9KH08"/>
<dbReference type="GO" id="GO:0005874">
    <property type="term" value="C:microtubule"/>
    <property type="evidence" value="ECO:0007669"/>
    <property type="project" value="InterPro"/>
</dbReference>
<feature type="domain" description="Aurora-A binding" evidence="2">
    <location>
        <begin position="1"/>
        <end position="47"/>
    </location>
</feature>
<dbReference type="PANTHER" id="PTHR14326:SF44">
    <property type="entry name" value="TARGETING PROTEIN FOR XKLP2"/>
    <property type="match status" value="1"/>
</dbReference>
<dbReference type="PANTHER" id="PTHR14326">
    <property type="entry name" value="TARGETING PROTEIN FOR XKLP2"/>
    <property type="match status" value="1"/>
</dbReference>